<evidence type="ECO:0000313" key="14">
    <source>
        <dbReference type="EMBL" id="KAJ0961553.1"/>
    </source>
</evidence>
<feature type="compositionally biased region" description="Basic and acidic residues" evidence="10">
    <location>
        <begin position="884"/>
        <end position="896"/>
    </location>
</feature>
<evidence type="ECO:0000256" key="1">
    <source>
        <dbReference type="ARBA" id="ARBA00004141"/>
    </source>
</evidence>
<dbReference type="GO" id="GO:0140359">
    <property type="term" value="F:ABC-type transporter activity"/>
    <property type="evidence" value="ECO:0007669"/>
    <property type="project" value="InterPro"/>
</dbReference>
<dbReference type="PANTHER" id="PTHR24223:SF189">
    <property type="entry name" value="ABC TRANSPORTER C FAMILY MEMBER 5"/>
    <property type="match status" value="1"/>
</dbReference>
<keyword evidence="3" id="KW-0813">Transport</keyword>
<evidence type="ECO:0000256" key="11">
    <source>
        <dbReference type="SAM" id="Phobius"/>
    </source>
</evidence>
<evidence type="ECO:0000259" key="13">
    <source>
        <dbReference type="PROSITE" id="PS50929"/>
    </source>
</evidence>
<evidence type="ECO:0000256" key="10">
    <source>
        <dbReference type="SAM" id="MobiDB-lite"/>
    </source>
</evidence>
<dbReference type="GO" id="GO:0016887">
    <property type="term" value="F:ATP hydrolysis activity"/>
    <property type="evidence" value="ECO:0007669"/>
    <property type="project" value="InterPro"/>
</dbReference>
<dbReference type="InterPro" id="IPR044726">
    <property type="entry name" value="ABCC_6TM_D2"/>
</dbReference>
<dbReference type="CDD" id="cd03244">
    <property type="entry name" value="ABCC_MRP_domain2"/>
    <property type="match status" value="1"/>
</dbReference>
<dbReference type="Gene3D" id="1.20.1560.10">
    <property type="entry name" value="ABC transporter type 1, transmembrane domain"/>
    <property type="match status" value="3"/>
</dbReference>
<feature type="compositionally biased region" description="Polar residues" evidence="10">
    <location>
        <begin position="860"/>
        <end position="877"/>
    </location>
</feature>
<protein>
    <recommendedName>
        <fullName evidence="16">ABC transporter C family member 5</fullName>
    </recommendedName>
</protein>
<dbReference type="CDD" id="cd18579">
    <property type="entry name" value="ABC_6TM_ABCC_D1"/>
    <property type="match status" value="1"/>
</dbReference>
<evidence type="ECO:0000256" key="2">
    <source>
        <dbReference type="ARBA" id="ARBA00009726"/>
    </source>
</evidence>
<dbReference type="PANTHER" id="PTHR24223">
    <property type="entry name" value="ATP-BINDING CASSETTE SUB-FAMILY C"/>
    <property type="match status" value="1"/>
</dbReference>
<dbReference type="InterPro" id="IPR003439">
    <property type="entry name" value="ABC_transporter-like_ATP-bd"/>
</dbReference>
<feature type="transmembrane region" description="Helical" evidence="11">
    <location>
        <begin position="20"/>
        <end position="39"/>
    </location>
</feature>
<dbReference type="InterPro" id="IPR044746">
    <property type="entry name" value="ABCC_6TM_D1"/>
</dbReference>
<dbReference type="OrthoDB" id="6500128at2759"/>
<feature type="transmembrane region" description="Helical" evidence="11">
    <location>
        <begin position="76"/>
        <end position="94"/>
    </location>
</feature>
<keyword evidence="9 11" id="KW-0472">Membrane</keyword>
<keyword evidence="8 11" id="KW-1133">Transmembrane helix</keyword>
<dbReference type="FunFam" id="3.40.50.300:FF:000169">
    <property type="entry name" value="ABC transporter C family member 3"/>
    <property type="match status" value="1"/>
</dbReference>
<dbReference type="CDD" id="cd03250">
    <property type="entry name" value="ABCC_MRP_domain1"/>
    <property type="match status" value="1"/>
</dbReference>
<feature type="domain" description="ABC transporter" evidence="12">
    <location>
        <begin position="1191"/>
        <end position="1425"/>
    </location>
</feature>
<keyword evidence="4 11" id="KW-0812">Transmembrane</keyword>
<dbReference type="SUPFAM" id="SSF52540">
    <property type="entry name" value="P-loop containing nucleoside triphosphate hydrolases"/>
    <property type="match status" value="2"/>
</dbReference>
<feature type="transmembrane region" description="Helical" evidence="11">
    <location>
        <begin position="177"/>
        <end position="199"/>
    </location>
</feature>
<dbReference type="Pfam" id="PF00664">
    <property type="entry name" value="ABC_membrane"/>
    <property type="match status" value="2"/>
</dbReference>
<evidence type="ECO:0008006" key="16">
    <source>
        <dbReference type="Google" id="ProtNLM"/>
    </source>
</evidence>
<evidence type="ECO:0000256" key="3">
    <source>
        <dbReference type="ARBA" id="ARBA00022448"/>
    </source>
</evidence>
<dbReference type="InterPro" id="IPR036640">
    <property type="entry name" value="ABC1_TM_sf"/>
</dbReference>
<feature type="transmembrane region" description="Helical" evidence="11">
    <location>
        <begin position="449"/>
        <end position="469"/>
    </location>
</feature>
<dbReference type="InterPro" id="IPR003593">
    <property type="entry name" value="AAA+_ATPase"/>
</dbReference>
<dbReference type="SMART" id="SM00382">
    <property type="entry name" value="AAA"/>
    <property type="match status" value="2"/>
</dbReference>
<evidence type="ECO:0000313" key="15">
    <source>
        <dbReference type="Proteomes" id="UP001085076"/>
    </source>
</evidence>
<dbReference type="PROSITE" id="PS50893">
    <property type="entry name" value="ABC_TRANSPORTER_2"/>
    <property type="match status" value="2"/>
</dbReference>
<evidence type="ECO:0000256" key="4">
    <source>
        <dbReference type="ARBA" id="ARBA00022692"/>
    </source>
</evidence>
<dbReference type="InterPro" id="IPR017871">
    <property type="entry name" value="ABC_transporter-like_CS"/>
</dbReference>
<reference evidence="14 15" key="1">
    <citation type="journal article" date="2022" name="Hortic Res">
        <title>The genome of Dioscorea zingiberensis sheds light on the biosynthesis, origin and evolution of the medicinally important diosgenin saponins.</title>
        <authorList>
            <person name="Li Y."/>
            <person name="Tan C."/>
            <person name="Li Z."/>
            <person name="Guo J."/>
            <person name="Li S."/>
            <person name="Chen X."/>
            <person name="Wang C."/>
            <person name="Dai X."/>
            <person name="Yang H."/>
            <person name="Song W."/>
            <person name="Hou L."/>
            <person name="Xu J."/>
            <person name="Tong Z."/>
            <person name="Xu A."/>
            <person name="Yuan X."/>
            <person name="Wang W."/>
            <person name="Yang Q."/>
            <person name="Chen L."/>
            <person name="Sun Z."/>
            <person name="Wang K."/>
            <person name="Pan B."/>
            <person name="Chen J."/>
            <person name="Bao Y."/>
            <person name="Liu F."/>
            <person name="Qi X."/>
            <person name="Gang D.R."/>
            <person name="Wen J."/>
            <person name="Li J."/>
        </authorList>
    </citation>
    <scope>NUCLEOTIDE SEQUENCE [LARGE SCALE GENOMIC DNA]</scope>
    <source>
        <strain evidence="14">Dzin_1.0</strain>
    </source>
</reference>
<feature type="transmembrane region" description="Helical" evidence="11">
    <location>
        <begin position="310"/>
        <end position="331"/>
    </location>
</feature>
<evidence type="ECO:0000256" key="7">
    <source>
        <dbReference type="ARBA" id="ARBA00022840"/>
    </source>
</evidence>
<name>A0A9D5BVY1_9LILI</name>
<dbReference type="Gene3D" id="3.40.50.300">
    <property type="entry name" value="P-loop containing nucleotide triphosphate hydrolases"/>
    <property type="match status" value="2"/>
</dbReference>
<feature type="transmembrane region" description="Helical" evidence="11">
    <location>
        <begin position="422"/>
        <end position="443"/>
    </location>
</feature>
<dbReference type="Pfam" id="PF00005">
    <property type="entry name" value="ABC_tran"/>
    <property type="match status" value="2"/>
</dbReference>
<dbReference type="FunFam" id="1.20.1560.10:FF:000003">
    <property type="entry name" value="ABC transporter C family member 10"/>
    <property type="match status" value="1"/>
</dbReference>
<feature type="transmembrane region" description="Helical" evidence="11">
    <location>
        <begin position="527"/>
        <end position="548"/>
    </location>
</feature>
<dbReference type="InterPro" id="IPR027417">
    <property type="entry name" value="P-loop_NTPase"/>
</dbReference>
<sequence>MGLLGLGLLNSFGDLPLPDQIGVAIHASLLLLLLFFVSARRVLSCAFRRAPMFKDDRRSPVGDHPDAEHHRVVVGYWFKIAVCCCFYNLLVQVVDLCYETARLIGSQVDSRNYSVLYLPSVQALSWLFLGLSTMHCRFKVLQKFPFLIRLWWFLSFLLCMYTAYVDAKGVVAGSFSISSHAIANFAATPAIVIIGVVSVRGVTGLELYRDHGDLQEPLLAEEEEPGCLRVTPYGNAGIFSLVTMSWLSPLLSIGAKRPLELRDVPLLAPNDRAKTTYKILNMNWERMKAENPVKQPSLAIALFRSFWKAAALNAVFAGLNTLVSYVGPYLISYFVDYLSGNIAFPHEGYILAIIFFSAKLIETLTTRQWYLGVDILGMHVRSALTAMVYRKGLRLSSTARQSHTSGEIVNYMAVDVQRVGDYSWYLHDIWMLPLQIVLALAILYKNVGIASIATLVATIISIIVTIPLAKMQEEYQDNLMTAKDERMRKTSECLKNMRILKLQAWEDRYRLKLEEMRSVEFKWLQKALYSQAFITFIFWGSPIFVAVITFATSILLGGQLTAGSVLSALATFRILQEPLRNFPDLVSMIAQTKVSLDRISGFLLEEELQGDATIAVPHGLTSTAIEIKDGEFCWDPFSSRHTLSAIQLQVQKGMRVAVCGVVKISGSTAYVSQSAWIQSGNIEENILFGSPMDKQKYKNVLHACSLKKDLELFSHGDQTIIGDRGINLSGGQKQRVQLARALYQDADIYLLDDPFSAVDAHTGTELFMEYILTALASKTVVFVTHQVEFLPAADLILVLKEGHIIQAGKYEDLLLAGTDFSVLVSAHNEAIESMDIAESSSEDSAGTDHISISGGIGKRLTSSPSIADGMNNESLENAPSPDIKAIKEKNKAKQEERERGRVSFKVYLSYMAAAHYKGTLIPLIILAQTAFQVLQIASNWWMAWANPQAEGDKTKDEHSFFVFVRAVLVATFGLAAAQKLFVKMLRTVFRAPMSFFDSTPAGRILNRVSVDQSVVDLDIPFRLGGFASTTIQLLGIVEFIVSIQKSPIIHLFGESIAGAATIRGFGQEKRFMKRNLYLLDCFSRPYFYSLAAIEWLCLRMELLSTFVFAFCMALLVSFPHGTIDPSMAGLAVTYGLNLNARLSRWILSFCKLENKIISIERIDQYCQIPSEAPPVIENSRPPPSWPNNGEIELINLKARYKESLPMVLHGITCIFPGGKKIGIVGRTGSGKSTLIQALFRLIEPADGKILVDNLDISTIGLHDLRSRLSIIPQDPALFEGTIRINLDPLEEHTDHEVWQALDKCQLGDVIRHKVQKLDTPVLENGDNWSVGQRQLVSLGRALLKQAKILVLDEATASVDTATDNLIQKIIRTEFEDCTVCTIAHRIPTVIDSDLVLVLSDGRVAEFDSPQRLLEDKSSMFLKLVSEYSTRSSSMSDTGNWKHDPM</sequence>
<dbReference type="PROSITE" id="PS00211">
    <property type="entry name" value="ABC_TRANSPORTER_1"/>
    <property type="match status" value="1"/>
</dbReference>
<evidence type="ECO:0000256" key="8">
    <source>
        <dbReference type="ARBA" id="ARBA00022989"/>
    </source>
</evidence>
<gene>
    <name evidence="14" type="ORF">J5N97_001538</name>
</gene>
<dbReference type="GO" id="GO:0016020">
    <property type="term" value="C:membrane"/>
    <property type="evidence" value="ECO:0007669"/>
    <property type="project" value="UniProtKB-SubCell"/>
</dbReference>
<evidence type="ECO:0000256" key="6">
    <source>
        <dbReference type="ARBA" id="ARBA00022741"/>
    </source>
</evidence>
<dbReference type="Proteomes" id="UP001085076">
    <property type="component" value="Unassembled WGS sequence"/>
</dbReference>
<dbReference type="InterPro" id="IPR011527">
    <property type="entry name" value="ABC1_TM_dom"/>
</dbReference>
<dbReference type="SUPFAM" id="SSF90123">
    <property type="entry name" value="ABC transporter transmembrane region"/>
    <property type="match status" value="2"/>
</dbReference>
<keyword evidence="6" id="KW-0547">Nucleotide-binding</keyword>
<organism evidence="14 15">
    <name type="scientific">Dioscorea zingiberensis</name>
    <dbReference type="NCBI Taxonomy" id="325984"/>
    <lineage>
        <taxon>Eukaryota</taxon>
        <taxon>Viridiplantae</taxon>
        <taxon>Streptophyta</taxon>
        <taxon>Embryophyta</taxon>
        <taxon>Tracheophyta</taxon>
        <taxon>Spermatophyta</taxon>
        <taxon>Magnoliopsida</taxon>
        <taxon>Liliopsida</taxon>
        <taxon>Dioscoreales</taxon>
        <taxon>Dioscoreaceae</taxon>
        <taxon>Dioscorea</taxon>
    </lineage>
</organism>
<comment type="similarity">
    <text evidence="2">Belongs to the ABC transporter superfamily. ABCC family. Conjugate transporter (TC 3.A.1.208) subfamily.</text>
</comment>
<proteinExistence type="inferred from homology"/>
<evidence type="ECO:0000259" key="12">
    <source>
        <dbReference type="PROSITE" id="PS50893"/>
    </source>
</evidence>
<feature type="transmembrane region" description="Helical" evidence="11">
    <location>
        <begin position="114"/>
        <end position="134"/>
    </location>
</feature>
<accession>A0A9D5BVY1</accession>
<comment type="caution">
    <text evidence="14">The sequence shown here is derived from an EMBL/GenBank/DDBJ whole genome shotgun (WGS) entry which is preliminary data.</text>
</comment>
<dbReference type="FunFam" id="3.40.50.300:FF:000973">
    <property type="entry name" value="Multidrug resistance-associated protein 4"/>
    <property type="match status" value="1"/>
</dbReference>
<feature type="domain" description="ABC transmembrane type-1" evidence="13">
    <location>
        <begin position="311"/>
        <end position="591"/>
    </location>
</feature>
<keyword evidence="15" id="KW-1185">Reference proteome</keyword>
<comment type="subcellular location">
    <subcellularLocation>
        <location evidence="1">Membrane</location>
        <topology evidence="1">Multi-pass membrane protein</topology>
    </subcellularLocation>
</comment>
<dbReference type="CDD" id="cd18580">
    <property type="entry name" value="ABC_6TM_ABCC_D2"/>
    <property type="match status" value="1"/>
</dbReference>
<evidence type="ECO:0000256" key="9">
    <source>
        <dbReference type="ARBA" id="ARBA00023136"/>
    </source>
</evidence>
<keyword evidence="7" id="KW-0067">ATP-binding</keyword>
<dbReference type="GO" id="GO:0005524">
    <property type="term" value="F:ATP binding"/>
    <property type="evidence" value="ECO:0007669"/>
    <property type="project" value="UniProtKB-KW"/>
</dbReference>
<feature type="transmembrane region" description="Helical" evidence="11">
    <location>
        <begin position="343"/>
        <end position="361"/>
    </location>
</feature>
<keyword evidence="5" id="KW-0677">Repeat</keyword>
<dbReference type="EMBL" id="JAGGNH010000016">
    <property type="protein sequence ID" value="KAJ0961553.1"/>
    <property type="molecule type" value="Genomic_DNA"/>
</dbReference>
<feature type="domain" description="ABC transmembrane type-1" evidence="13">
    <location>
        <begin position="959"/>
        <end position="1144"/>
    </location>
</feature>
<evidence type="ECO:0000256" key="5">
    <source>
        <dbReference type="ARBA" id="ARBA00022737"/>
    </source>
</evidence>
<dbReference type="InterPro" id="IPR050173">
    <property type="entry name" value="ABC_transporter_C-like"/>
</dbReference>
<feature type="domain" description="ABC transporter" evidence="12">
    <location>
        <begin position="603"/>
        <end position="826"/>
    </location>
</feature>
<feature type="region of interest" description="Disordered" evidence="10">
    <location>
        <begin position="835"/>
        <end position="896"/>
    </location>
</feature>
<feature type="transmembrane region" description="Helical" evidence="11">
    <location>
        <begin position="146"/>
        <end position="165"/>
    </location>
</feature>
<dbReference type="PROSITE" id="PS50929">
    <property type="entry name" value="ABC_TM1F"/>
    <property type="match status" value="2"/>
</dbReference>